<keyword evidence="2" id="KW-0805">Transcription regulation</keyword>
<feature type="region of interest" description="Disordered" evidence="5">
    <location>
        <begin position="218"/>
        <end position="239"/>
    </location>
</feature>
<dbReference type="Gene3D" id="1.10.10.60">
    <property type="entry name" value="Homeodomain-like"/>
    <property type="match status" value="1"/>
</dbReference>
<dbReference type="GO" id="GO:0003714">
    <property type="term" value="F:transcription corepressor activity"/>
    <property type="evidence" value="ECO:0007669"/>
    <property type="project" value="TreeGrafter"/>
</dbReference>
<feature type="region of interest" description="Disordered" evidence="5">
    <location>
        <begin position="194"/>
        <end position="213"/>
    </location>
</feature>
<evidence type="ECO:0000256" key="4">
    <source>
        <dbReference type="ARBA" id="ARBA00023242"/>
    </source>
</evidence>
<feature type="region of interest" description="Disordered" evidence="5">
    <location>
        <begin position="40"/>
        <end position="73"/>
    </location>
</feature>
<feature type="domain" description="ELM2" evidence="6">
    <location>
        <begin position="420"/>
        <end position="559"/>
    </location>
</feature>
<evidence type="ECO:0000259" key="6">
    <source>
        <dbReference type="PROSITE" id="PS51156"/>
    </source>
</evidence>
<feature type="region of interest" description="Disordered" evidence="5">
    <location>
        <begin position="285"/>
        <end position="358"/>
    </location>
</feature>
<name>A0A1V9XLI5_9ACAR</name>
<evidence type="ECO:0000313" key="9">
    <source>
        <dbReference type="Proteomes" id="UP000192247"/>
    </source>
</evidence>
<comment type="caution">
    <text evidence="8">The sequence shown here is derived from an EMBL/GenBank/DDBJ whole genome shotgun (WGS) entry which is preliminary data.</text>
</comment>
<feature type="compositionally biased region" description="Polar residues" evidence="5">
    <location>
        <begin position="339"/>
        <end position="358"/>
    </location>
</feature>
<comment type="subcellular location">
    <subcellularLocation>
        <location evidence="1">Nucleus</location>
    </subcellularLocation>
</comment>
<dbReference type="SUPFAM" id="SSF46689">
    <property type="entry name" value="Homeodomain-like"/>
    <property type="match status" value="1"/>
</dbReference>
<dbReference type="PANTHER" id="PTHR16089">
    <property type="entry name" value="REST COREPRESSOR COREST PROTEIN-RELATED"/>
    <property type="match status" value="1"/>
</dbReference>
<proteinExistence type="predicted"/>
<feature type="non-terminal residue" evidence="8">
    <location>
        <position position="1"/>
    </location>
</feature>
<evidence type="ECO:0000259" key="7">
    <source>
        <dbReference type="PROSITE" id="PS51293"/>
    </source>
</evidence>
<dbReference type="InterPro" id="IPR017884">
    <property type="entry name" value="SANT_dom"/>
</dbReference>
<keyword evidence="3" id="KW-0804">Transcription</keyword>
<feature type="compositionally biased region" description="Low complexity" evidence="5">
    <location>
        <begin position="47"/>
        <end position="65"/>
    </location>
</feature>
<dbReference type="EMBL" id="MNPL01008403">
    <property type="protein sequence ID" value="OQR74253.1"/>
    <property type="molecule type" value="Genomic_DNA"/>
</dbReference>
<evidence type="ECO:0000256" key="1">
    <source>
        <dbReference type="ARBA" id="ARBA00004123"/>
    </source>
</evidence>
<dbReference type="InterPro" id="IPR000949">
    <property type="entry name" value="ELM2_dom"/>
</dbReference>
<dbReference type="SMART" id="SM00717">
    <property type="entry name" value="SANT"/>
    <property type="match status" value="1"/>
</dbReference>
<organism evidence="8 9">
    <name type="scientific">Tropilaelaps mercedesae</name>
    <dbReference type="NCBI Taxonomy" id="418985"/>
    <lineage>
        <taxon>Eukaryota</taxon>
        <taxon>Metazoa</taxon>
        <taxon>Ecdysozoa</taxon>
        <taxon>Arthropoda</taxon>
        <taxon>Chelicerata</taxon>
        <taxon>Arachnida</taxon>
        <taxon>Acari</taxon>
        <taxon>Parasitiformes</taxon>
        <taxon>Mesostigmata</taxon>
        <taxon>Gamasina</taxon>
        <taxon>Dermanyssoidea</taxon>
        <taxon>Laelapidae</taxon>
        <taxon>Tropilaelaps</taxon>
    </lineage>
</organism>
<feature type="region of interest" description="Disordered" evidence="5">
    <location>
        <begin position="768"/>
        <end position="790"/>
    </location>
</feature>
<dbReference type="InterPro" id="IPR051066">
    <property type="entry name" value="Trans_reg/Corepressor"/>
</dbReference>
<dbReference type="GO" id="GO:0000118">
    <property type="term" value="C:histone deacetylase complex"/>
    <property type="evidence" value="ECO:0007669"/>
    <property type="project" value="TreeGrafter"/>
</dbReference>
<dbReference type="InterPro" id="IPR009057">
    <property type="entry name" value="Homeodomain-like_sf"/>
</dbReference>
<dbReference type="OrthoDB" id="5977959at2759"/>
<dbReference type="GO" id="GO:0005667">
    <property type="term" value="C:transcription regulator complex"/>
    <property type="evidence" value="ECO:0007669"/>
    <property type="project" value="TreeGrafter"/>
</dbReference>
<dbReference type="AlphaFoldDB" id="A0A1V9XLI5"/>
<dbReference type="Pfam" id="PF01448">
    <property type="entry name" value="ELM2"/>
    <property type="match status" value="1"/>
</dbReference>
<evidence type="ECO:0000256" key="3">
    <source>
        <dbReference type="ARBA" id="ARBA00023163"/>
    </source>
</evidence>
<dbReference type="Proteomes" id="UP000192247">
    <property type="component" value="Unassembled WGS sequence"/>
</dbReference>
<dbReference type="PROSITE" id="PS51156">
    <property type="entry name" value="ELM2"/>
    <property type="match status" value="1"/>
</dbReference>
<gene>
    <name evidence="8" type="ORF">BIW11_09198</name>
</gene>
<evidence type="ECO:0000256" key="5">
    <source>
        <dbReference type="SAM" id="MobiDB-lite"/>
    </source>
</evidence>
<protein>
    <submittedName>
        <fullName evidence="8">Uncharacterized protein</fullName>
    </submittedName>
</protein>
<dbReference type="InterPro" id="IPR001005">
    <property type="entry name" value="SANT/Myb"/>
</dbReference>
<dbReference type="GO" id="GO:0006357">
    <property type="term" value="P:regulation of transcription by RNA polymerase II"/>
    <property type="evidence" value="ECO:0007669"/>
    <property type="project" value="TreeGrafter"/>
</dbReference>
<feature type="domain" description="SANT" evidence="7">
    <location>
        <begin position="576"/>
        <end position="627"/>
    </location>
</feature>
<keyword evidence="9" id="KW-1185">Reference proteome</keyword>
<sequence length="790" mass="84715">QAAGHVLPLLHEEKRTPITEILAPAVQPQQLLETRPDTPISSLAAFNNNNNNNNSSNNNNSISNSEAHNGNSNIGVHQITSLARASPLHNHIQNHRRHSDSDFLAAKGRRECRLASDPGYTLEPLFADLGTLSAHREEDEDFGAFLEENPEFFVDFGDDPFEDVPSTSVEEHEHHNSTAFVFDTKVHQNECRSVEHSSTQFGPDTVKTTDEPVAPVSKMASMADPPEGGGESNNAEPPAPEDLLLCKAIDFGSVTDERKAEAVVDGLVVKPDVVLMQDLKNEPVNDVEVENKTPPLDPLAGTGDANGPGDADEAGEAAPQETVEPPPIKKLKPKPSPLCITQPQMSGTTTALNSPTPYQSLLRSPLLATAPHSPPPYTPPPMLSPCRKATGLFSSIDHVSKAGWSFGPPVEAMIASDVVPHVNIGPQYQAAIPTSSSASEGNAQTAAAAVAAAGAAAAAASPTASEAPPRLSASEVQRCEASTSNQVTEEGAADGADLLWKPEFAQHINDAHLDQYISVACSSLVPCGGGGRNHELAYHILALCHGDLDAAVQLFLRGRRGFALPAFHPLLTYKYQESESWSTKQLDAFQTALIAHGKDFGLIADKVSGKDVKACIEMYYFWKKVCPEEYRRLRQGRKRKSTALPETVERCESCSRCACKGVGCALCGDCCGPGRGLGGGDEKDLQASHYFPCKSVRESQKPQCAHEATQFTESTGGSSVAARGIFRNGCRRRPQLHVVHVLTRPSDAKIEALSGSLECYANCPECRRKTSPDSGTMDTGEMGALERRRT</sequence>
<dbReference type="InParanoid" id="A0A1V9XLI5"/>
<evidence type="ECO:0000256" key="2">
    <source>
        <dbReference type="ARBA" id="ARBA00023015"/>
    </source>
</evidence>
<dbReference type="STRING" id="418985.A0A1V9XLI5"/>
<dbReference type="PROSITE" id="PS51293">
    <property type="entry name" value="SANT"/>
    <property type="match status" value="1"/>
</dbReference>
<keyword evidence="4" id="KW-0539">Nucleus</keyword>
<reference evidence="8 9" key="1">
    <citation type="journal article" date="2017" name="Gigascience">
        <title>Draft genome of the honey bee ectoparasitic mite, Tropilaelaps mercedesae, is shaped by the parasitic life history.</title>
        <authorList>
            <person name="Dong X."/>
            <person name="Armstrong S.D."/>
            <person name="Xia D."/>
            <person name="Makepeace B.L."/>
            <person name="Darby A.C."/>
            <person name="Kadowaki T."/>
        </authorList>
    </citation>
    <scope>NUCLEOTIDE SEQUENCE [LARGE SCALE GENOMIC DNA]</scope>
    <source>
        <strain evidence="8">Wuxi-XJTLU</strain>
    </source>
</reference>
<dbReference type="SMART" id="SM01189">
    <property type="entry name" value="ELM2"/>
    <property type="match status" value="1"/>
</dbReference>
<dbReference type="PANTHER" id="PTHR16089:SF40">
    <property type="entry name" value="SUPPRESSOR OF ACTIVATED EGL-4 PROTEIN 1"/>
    <property type="match status" value="1"/>
</dbReference>
<accession>A0A1V9XLI5</accession>
<evidence type="ECO:0000313" key="8">
    <source>
        <dbReference type="EMBL" id="OQR74253.1"/>
    </source>
</evidence>